<keyword evidence="2" id="KW-1185">Reference proteome</keyword>
<dbReference type="AlphaFoldDB" id="A0A1H7Y8Y7"/>
<dbReference type="STRING" id="43775.SAMN04489760_11469"/>
<dbReference type="InterPro" id="IPR011204">
    <property type="entry name" value="Virulence_RhuM-like"/>
</dbReference>
<dbReference type="Pfam" id="PF13310">
    <property type="entry name" value="Virulence_RhuM"/>
    <property type="match status" value="1"/>
</dbReference>
<gene>
    <name evidence="1" type="ORF">SAMN04489760_11469</name>
</gene>
<proteinExistence type="predicted"/>
<dbReference type="EMBL" id="FOBS01000014">
    <property type="protein sequence ID" value="SEM41659.1"/>
    <property type="molecule type" value="Genomic_DNA"/>
</dbReference>
<protein>
    <submittedName>
        <fullName evidence="1">Uncharacterized conserved protein</fullName>
    </submittedName>
</protein>
<organism evidence="1 2">
    <name type="scientific">Syntrophus gentianae</name>
    <dbReference type="NCBI Taxonomy" id="43775"/>
    <lineage>
        <taxon>Bacteria</taxon>
        <taxon>Pseudomonadati</taxon>
        <taxon>Thermodesulfobacteriota</taxon>
        <taxon>Syntrophia</taxon>
        <taxon>Syntrophales</taxon>
        <taxon>Syntrophaceae</taxon>
        <taxon>Syntrophus</taxon>
    </lineage>
</organism>
<reference evidence="1 2" key="1">
    <citation type="submission" date="2016-10" db="EMBL/GenBank/DDBJ databases">
        <authorList>
            <person name="de Groot N.N."/>
        </authorList>
    </citation>
    <scope>NUCLEOTIDE SEQUENCE [LARGE SCALE GENOMIC DNA]</scope>
    <source>
        <strain evidence="1 2">DSM 8423</strain>
    </source>
</reference>
<dbReference type="PANTHER" id="PTHR35810:SF1">
    <property type="entry name" value="CYTOPLASMIC PROTEIN"/>
    <property type="match status" value="1"/>
</dbReference>
<dbReference type="OrthoDB" id="9802752at2"/>
<dbReference type="RefSeq" id="WP_093883664.1">
    <property type="nucleotide sequence ID" value="NZ_FOBS01000014.1"/>
</dbReference>
<accession>A0A1H7Y8Y7</accession>
<evidence type="ECO:0000313" key="2">
    <source>
        <dbReference type="Proteomes" id="UP000198744"/>
    </source>
</evidence>
<sequence length="350" mass="40833">MSEKDQPQSSIILYQTEDGRTRIHCRFEDETLWLTQALIAELFQVTPQNVNLHLKAIYAEGELEETATCKEYLQVRTEGKRRVNRVLKHYSLPVILAVGYRVRSHRGTQFRQWATDRLTEYLVKGFTMDDERLKNPPGKGQKDYFDELLERIRDIRSSERRFYQKVLDIYATSVDYTPDSEMTQQFFAIVQNKMHWAAHGHTAAEVIYERADSTQPFMGLKTTRPGGIIRKDDVSIAKNYLSEEELPTLNRIVTIYIEFAELQAMERRPMTMRDWIAKLDEFLRISGRELLDHAGKISAEMAKAKTETEYRQYHAFLDSQPRAVDVDFENAVKRLPKTVPSSKLKKGRKS</sequence>
<dbReference type="PANTHER" id="PTHR35810">
    <property type="entry name" value="CYTOPLASMIC PROTEIN-RELATED"/>
    <property type="match status" value="1"/>
</dbReference>
<dbReference type="Proteomes" id="UP000198744">
    <property type="component" value="Unassembled WGS sequence"/>
</dbReference>
<dbReference type="PIRSF" id="PIRSF015268">
    <property type="entry name" value="Virulence_RhuM"/>
    <property type="match status" value="1"/>
</dbReference>
<evidence type="ECO:0000313" key="1">
    <source>
        <dbReference type="EMBL" id="SEM41659.1"/>
    </source>
</evidence>
<name>A0A1H7Y8Y7_9BACT</name>